<keyword evidence="4" id="KW-0238">DNA-binding</keyword>
<feature type="domain" description="Xylanolytic transcriptional activator regulatory" evidence="3">
    <location>
        <begin position="117"/>
        <end position="199"/>
    </location>
</feature>
<dbReference type="OrthoDB" id="10263753at2759"/>
<dbReference type="Pfam" id="PF04082">
    <property type="entry name" value="Fungal_trans"/>
    <property type="match status" value="1"/>
</dbReference>
<dbReference type="Proteomes" id="UP000730481">
    <property type="component" value="Unassembled WGS sequence"/>
</dbReference>
<reference evidence="4" key="2">
    <citation type="submission" date="2020-02" db="EMBL/GenBank/DDBJ databases">
        <title>Identification and distribution of gene clusters putatively required for synthesis of sphingolipid metabolism inhibitors in phylogenetically diverse species of the filamentous fungus Fusarium.</title>
        <authorList>
            <person name="Kim H.-S."/>
            <person name="Busman M."/>
            <person name="Brown D.W."/>
            <person name="Divon H."/>
            <person name="Uhlig S."/>
            <person name="Proctor R.H."/>
        </authorList>
    </citation>
    <scope>NUCLEOTIDE SEQUENCE</scope>
    <source>
        <strain evidence="4">NRRL 25174</strain>
    </source>
</reference>
<evidence type="ECO:0000259" key="3">
    <source>
        <dbReference type="SMART" id="SM00906"/>
    </source>
</evidence>
<dbReference type="GO" id="GO:0006351">
    <property type="term" value="P:DNA-templated transcription"/>
    <property type="evidence" value="ECO:0007669"/>
    <property type="project" value="InterPro"/>
</dbReference>
<evidence type="ECO:0000313" key="4">
    <source>
        <dbReference type="EMBL" id="KAF4339611.1"/>
    </source>
</evidence>
<comment type="subcellular location">
    <subcellularLocation>
        <location evidence="1">Nucleus</location>
    </subcellularLocation>
</comment>
<reference evidence="4" key="1">
    <citation type="journal article" date="2017" name="Mycologia">
        <title>Fusarium algeriense, sp. nov., a novel toxigenic crown rot pathogen of durum wheat from Algeria is nested in the Fusarium burgessii species complex.</title>
        <authorList>
            <person name="Laraba I."/>
            <person name="Keddad A."/>
            <person name="Boureghda H."/>
            <person name="Abdallah N."/>
            <person name="Vaughan M.M."/>
            <person name="Proctor R.H."/>
            <person name="Busman M."/>
            <person name="O'Donnell K."/>
        </authorList>
    </citation>
    <scope>NUCLEOTIDE SEQUENCE</scope>
    <source>
        <strain evidence="4">NRRL 25174</strain>
    </source>
</reference>
<evidence type="ECO:0000256" key="1">
    <source>
        <dbReference type="ARBA" id="ARBA00004123"/>
    </source>
</evidence>
<dbReference type="EMBL" id="PVQB02000273">
    <property type="protein sequence ID" value="KAF4339611.1"/>
    <property type="molecule type" value="Genomic_DNA"/>
</dbReference>
<organism evidence="4 5">
    <name type="scientific">Fusarium beomiforme</name>
    <dbReference type="NCBI Taxonomy" id="44412"/>
    <lineage>
        <taxon>Eukaryota</taxon>
        <taxon>Fungi</taxon>
        <taxon>Dikarya</taxon>
        <taxon>Ascomycota</taxon>
        <taxon>Pezizomycotina</taxon>
        <taxon>Sordariomycetes</taxon>
        <taxon>Hypocreomycetidae</taxon>
        <taxon>Hypocreales</taxon>
        <taxon>Nectriaceae</taxon>
        <taxon>Fusarium</taxon>
        <taxon>Fusarium burgessii species complex</taxon>
    </lineage>
</organism>
<dbReference type="CDD" id="cd12148">
    <property type="entry name" value="fungal_TF_MHR"/>
    <property type="match status" value="1"/>
</dbReference>
<name>A0A9P5DWA8_9HYPO</name>
<proteinExistence type="predicted"/>
<sequence>MIDQESFLQQLNAWHAIPYSVISKDPSKLAPDLLAFPALLFQMIAQALLLLPYSAFNLVQDLKHRPDMSFADLAVEYSEVGHKVLALLGNRDIDLSKVQASLLRASFQKSTGSVVEAWHTLGSTIRDAQEMGLHRIQSAHCTDSANSSLESLRDCEMRLRLWLLLHIWDGHMAVVLGRAMATRVDHENLISLFDSISARKADLSDAVSRDQERPVPFSFILEGYRAAYRYLQEIHDLGSSGLSRVDHNRTVEAIHAAIVRNIQHLPGCVKTNGIESPRQGDLWLPAAQETLFTELHFVLLALHRPYIFSNPHSREEAHNAALRVLASQIRLFKMSTPREYQPFNLVFATFDALVLIEAIYIIFPLVNESRLDASLESIQWGLEMLDNMRGNNQLAACAHNIVQSLYQKMMARLNRAAPRSNEMHTSPAVQGNPAERFSQTTQGLPEVLAIPTQEQLYSMQPPQPLHDLIFHSFASHDVQDTQLADCAWSHQSPLQGLPTEDFWTSLDTLIDQ</sequence>
<dbReference type="GO" id="GO:0005634">
    <property type="term" value="C:nucleus"/>
    <property type="evidence" value="ECO:0007669"/>
    <property type="project" value="UniProtKB-SubCell"/>
</dbReference>
<dbReference type="PANTHER" id="PTHR31001:SF87">
    <property type="entry name" value="COL-21"/>
    <property type="match status" value="1"/>
</dbReference>
<gene>
    <name evidence="4" type="ORF">FBEOM_6487</name>
</gene>
<protein>
    <submittedName>
        <fullName evidence="4">Zn2 Cys6 DNA-binding</fullName>
    </submittedName>
</protein>
<comment type="caution">
    <text evidence="4">The sequence shown here is derived from an EMBL/GenBank/DDBJ whole genome shotgun (WGS) entry which is preliminary data.</text>
</comment>
<dbReference type="GO" id="GO:0003677">
    <property type="term" value="F:DNA binding"/>
    <property type="evidence" value="ECO:0007669"/>
    <property type="project" value="UniProtKB-KW"/>
</dbReference>
<evidence type="ECO:0000313" key="5">
    <source>
        <dbReference type="Proteomes" id="UP000730481"/>
    </source>
</evidence>
<keyword evidence="2" id="KW-0539">Nucleus</keyword>
<keyword evidence="5" id="KW-1185">Reference proteome</keyword>
<dbReference type="InterPro" id="IPR050613">
    <property type="entry name" value="Sec_Metabolite_Reg"/>
</dbReference>
<evidence type="ECO:0000256" key="2">
    <source>
        <dbReference type="ARBA" id="ARBA00023242"/>
    </source>
</evidence>
<dbReference type="GO" id="GO:0008270">
    <property type="term" value="F:zinc ion binding"/>
    <property type="evidence" value="ECO:0007669"/>
    <property type="project" value="InterPro"/>
</dbReference>
<accession>A0A9P5DWA8</accession>
<dbReference type="PANTHER" id="PTHR31001">
    <property type="entry name" value="UNCHARACTERIZED TRANSCRIPTIONAL REGULATORY PROTEIN"/>
    <property type="match status" value="1"/>
</dbReference>
<dbReference type="SMART" id="SM00906">
    <property type="entry name" value="Fungal_trans"/>
    <property type="match status" value="1"/>
</dbReference>
<dbReference type="AlphaFoldDB" id="A0A9P5DWA8"/>
<dbReference type="InterPro" id="IPR007219">
    <property type="entry name" value="XnlR_reg_dom"/>
</dbReference>